<dbReference type="RefSeq" id="WP_002615558.1">
    <property type="nucleotide sequence ID" value="NC_014623.1"/>
</dbReference>
<sequence>MSQITTRQILRTSSASRNEIREVLQGLFVREFLKPSRCLWLVSPWVRDIEVLDNQTAAFRSLDPELSPTRLRLSDVLRRLMNRGTRLVLATRSEPESVRFCKALHDSVVGRLPSGSLTLFKRDVLHAKGLIGDDFGLTGSMNFTYSGIEIQTELVTLQRDPAQVASLRVSFHREYGGVL</sequence>
<accession>Q08XL3</accession>
<reference evidence="3 5" key="1">
    <citation type="submission" date="2006-04" db="EMBL/GenBank/DDBJ databases">
        <authorList>
            <person name="Nierman W.C."/>
        </authorList>
    </citation>
    <scope>NUCLEOTIDE SEQUENCE [LARGE SCALE GENOMIC DNA]</scope>
    <source>
        <strain evidence="3 5">DW4/3-1</strain>
    </source>
</reference>
<dbReference type="EMBL" id="AAMD01000089">
    <property type="protein sequence ID" value="EAU65221.1"/>
    <property type="molecule type" value="Genomic_DNA"/>
</dbReference>
<reference evidence="2 4" key="2">
    <citation type="journal article" date="2011" name="Mol. Biol. Evol.">
        <title>Comparative genomic analysis of fruiting body formation in Myxococcales.</title>
        <authorList>
            <person name="Huntley S."/>
            <person name="Hamann N."/>
            <person name="Wegener-Feldbrugge S."/>
            <person name="Treuner-Lange A."/>
            <person name="Kube M."/>
            <person name="Reinhardt R."/>
            <person name="Klages S."/>
            <person name="Muller R."/>
            <person name="Ronning C.M."/>
            <person name="Nierman W.C."/>
            <person name="Sogaard-Andersen L."/>
        </authorList>
    </citation>
    <scope>NUCLEOTIDE SEQUENCE [LARGE SCALE GENOMIC DNA]</scope>
    <source>
        <strain evidence="2 4">DW4/3-1</strain>
    </source>
</reference>
<dbReference type="PATRIC" id="fig|378806.16.peg.4234"/>
<dbReference type="eggNOG" id="COG1502">
    <property type="taxonomic scope" value="Bacteria"/>
</dbReference>
<dbReference type="SUPFAM" id="SSF56024">
    <property type="entry name" value="Phospholipase D/nuclease"/>
    <property type="match status" value="1"/>
</dbReference>
<dbReference type="KEGG" id="sur:STAUR_2734"/>
<keyword evidence="4" id="KW-1185">Reference proteome</keyword>
<dbReference type="Gene3D" id="3.30.870.10">
    <property type="entry name" value="Endonuclease Chain A"/>
    <property type="match status" value="1"/>
</dbReference>
<evidence type="ECO:0000313" key="4">
    <source>
        <dbReference type="Proteomes" id="UP000001351"/>
    </source>
</evidence>
<dbReference type="InterPro" id="IPR025202">
    <property type="entry name" value="PLD-like_dom"/>
</dbReference>
<dbReference type="Pfam" id="PF13091">
    <property type="entry name" value="PLDc_2"/>
    <property type="match status" value="1"/>
</dbReference>
<dbReference type="NCBIfam" id="NF041068">
    <property type="entry name" value="DpdK"/>
    <property type="match status" value="1"/>
</dbReference>
<evidence type="ECO:0000313" key="5">
    <source>
        <dbReference type="Proteomes" id="UP000032702"/>
    </source>
</evidence>
<proteinExistence type="predicted"/>
<feature type="domain" description="Phospholipase D-like" evidence="1">
    <location>
        <begin position="74"/>
        <end position="173"/>
    </location>
</feature>
<protein>
    <submittedName>
        <fullName evidence="2">Conserved uncharacterized protein</fullName>
    </submittedName>
</protein>
<gene>
    <name evidence="2" type="ordered locus">STAUR_2734</name>
    <name evidence="3" type="ORF">STIAU_4043</name>
</gene>
<dbReference type="STRING" id="378806.STAUR_2734"/>
<dbReference type="Proteomes" id="UP000032702">
    <property type="component" value="Unassembled WGS sequence"/>
</dbReference>
<organism evidence="3 5">
    <name type="scientific">Stigmatella aurantiaca (strain DW4/3-1)</name>
    <dbReference type="NCBI Taxonomy" id="378806"/>
    <lineage>
        <taxon>Bacteria</taxon>
        <taxon>Pseudomonadati</taxon>
        <taxon>Myxococcota</taxon>
        <taxon>Myxococcia</taxon>
        <taxon>Myxococcales</taxon>
        <taxon>Cystobacterineae</taxon>
        <taxon>Archangiaceae</taxon>
        <taxon>Stigmatella</taxon>
    </lineage>
</organism>
<dbReference type="OrthoDB" id="8441577at2"/>
<evidence type="ECO:0000313" key="3">
    <source>
        <dbReference type="EMBL" id="EAU65221.1"/>
    </source>
</evidence>
<evidence type="ECO:0000313" key="2">
    <source>
        <dbReference type="EMBL" id="ADO70532.1"/>
    </source>
</evidence>
<dbReference type="Proteomes" id="UP000001351">
    <property type="component" value="Chromosome"/>
</dbReference>
<dbReference type="EMBL" id="CP002271">
    <property type="protein sequence ID" value="ADO70532.1"/>
    <property type="molecule type" value="Genomic_DNA"/>
</dbReference>
<name>Q08XL3_STIAD</name>
<evidence type="ECO:0000259" key="1">
    <source>
        <dbReference type="Pfam" id="PF13091"/>
    </source>
</evidence>
<dbReference type="HOGENOM" id="CLU_126477_0_0_7"/>
<dbReference type="AlphaFoldDB" id="Q08XL3"/>